<dbReference type="InterPro" id="IPR007263">
    <property type="entry name" value="DCC1-like"/>
</dbReference>
<evidence type="ECO:0000313" key="1">
    <source>
        <dbReference type="EMBL" id="PIR86558.1"/>
    </source>
</evidence>
<sequence length="118" mass="13918">MNMNKDSKGQKNKPIVLYDGECRFCTISKNIAEKNTDNAYKFVSYHSDNGRRLSDKYEINPEKSIYILDDYSIKSKATASISILKKMKWWGRIIAYFFELLPRKFSDSVYDMVAKHRR</sequence>
<organism evidence="1 2">
    <name type="scientific">Candidatus Kaiserbacteria bacterium CG10_big_fil_rev_8_21_14_0_10_43_70</name>
    <dbReference type="NCBI Taxonomy" id="1974605"/>
    <lineage>
        <taxon>Bacteria</taxon>
        <taxon>Candidatus Kaiseribacteriota</taxon>
    </lineage>
</organism>
<dbReference type="PANTHER" id="PTHR33639">
    <property type="entry name" value="THIOL-DISULFIDE OXIDOREDUCTASE DCC"/>
    <property type="match status" value="1"/>
</dbReference>
<protein>
    <recommendedName>
        <fullName evidence="3">DUF393 domain-containing protein</fullName>
    </recommendedName>
</protein>
<comment type="caution">
    <text evidence="1">The sequence shown here is derived from an EMBL/GenBank/DDBJ whole genome shotgun (WGS) entry which is preliminary data.</text>
</comment>
<dbReference type="EMBL" id="PFBF01000004">
    <property type="protein sequence ID" value="PIR86558.1"/>
    <property type="molecule type" value="Genomic_DNA"/>
</dbReference>
<accession>A0A2H0UJH4</accession>
<dbReference type="Proteomes" id="UP000230706">
    <property type="component" value="Unassembled WGS sequence"/>
</dbReference>
<reference evidence="2" key="1">
    <citation type="submission" date="2017-09" db="EMBL/GenBank/DDBJ databases">
        <title>Depth-based differentiation of microbial function through sediment-hosted aquifers and enrichment of novel symbionts in the deep terrestrial subsurface.</title>
        <authorList>
            <person name="Probst A.J."/>
            <person name="Ladd B."/>
            <person name="Jarett J.K."/>
            <person name="Geller-Mcgrath D.E."/>
            <person name="Sieber C.M.K."/>
            <person name="Emerson J.B."/>
            <person name="Anantharaman K."/>
            <person name="Thomas B.C."/>
            <person name="Malmstrom R."/>
            <person name="Stieglmeier M."/>
            <person name="Klingl A."/>
            <person name="Woyke T."/>
            <person name="Ryan C.M."/>
            <person name="Banfield J.F."/>
        </authorList>
    </citation>
    <scope>NUCLEOTIDE SEQUENCE [LARGE SCALE GENOMIC DNA]</scope>
</reference>
<evidence type="ECO:0000313" key="2">
    <source>
        <dbReference type="Proteomes" id="UP000230706"/>
    </source>
</evidence>
<dbReference type="GO" id="GO:0015035">
    <property type="term" value="F:protein-disulfide reductase activity"/>
    <property type="evidence" value="ECO:0007669"/>
    <property type="project" value="InterPro"/>
</dbReference>
<dbReference type="AlphaFoldDB" id="A0A2H0UJH4"/>
<dbReference type="InterPro" id="IPR052927">
    <property type="entry name" value="DCC_oxidoreductase"/>
</dbReference>
<dbReference type="Pfam" id="PF04134">
    <property type="entry name" value="DCC1-like"/>
    <property type="match status" value="1"/>
</dbReference>
<proteinExistence type="predicted"/>
<name>A0A2H0UJH4_9BACT</name>
<dbReference type="PANTHER" id="PTHR33639:SF2">
    <property type="entry name" value="DUF393 DOMAIN-CONTAINING PROTEIN"/>
    <property type="match status" value="1"/>
</dbReference>
<gene>
    <name evidence="1" type="ORF">COU13_00310</name>
</gene>
<evidence type="ECO:0008006" key="3">
    <source>
        <dbReference type="Google" id="ProtNLM"/>
    </source>
</evidence>